<name>A0ACC0ZC80_9ROSI</name>
<dbReference type="EMBL" id="CM047737">
    <property type="protein sequence ID" value="KAJ0047859.1"/>
    <property type="molecule type" value="Genomic_DNA"/>
</dbReference>
<sequence length="251" mass="27897">MSPVEEISEDFGMRYSIGAPPLDTYAIPDTGSSLMWLQCLDCINCYEQTIPIFDPSKSSSYEPVGCETDECYDAAYSSCDINSDVLGSDVPGIVGLSSHIYSLAGQLSSNELSYCISSNGSTGHSQIRFGLAAIISGHSTTALSNNSEEGGLEETDVTNEWELCYNMKHRYTEQLPEISFWFADNKESYPLSDQNAWIDNSSDQFCLAMKRSNDTISILGMYQQRDVNVGIDLKNFQVSFMYDFNCPEYVL</sequence>
<evidence type="ECO:0000313" key="1">
    <source>
        <dbReference type="EMBL" id="KAJ0047859.1"/>
    </source>
</evidence>
<dbReference type="Proteomes" id="UP001163603">
    <property type="component" value="Chromosome 2"/>
</dbReference>
<gene>
    <name evidence="1" type="ORF">Pint_15596</name>
</gene>
<reference evidence="2" key="1">
    <citation type="journal article" date="2023" name="G3 (Bethesda)">
        <title>Genome assembly and association tests identify interacting loci associated with vigor, precocity, and sex in interspecific pistachio rootstocks.</title>
        <authorList>
            <person name="Palmer W."/>
            <person name="Jacygrad E."/>
            <person name="Sagayaradj S."/>
            <person name="Cavanaugh K."/>
            <person name="Han R."/>
            <person name="Bertier L."/>
            <person name="Beede B."/>
            <person name="Kafkas S."/>
            <person name="Golino D."/>
            <person name="Preece J."/>
            <person name="Michelmore R."/>
        </authorList>
    </citation>
    <scope>NUCLEOTIDE SEQUENCE [LARGE SCALE GENOMIC DNA]</scope>
</reference>
<accession>A0ACC0ZC80</accession>
<organism evidence="1 2">
    <name type="scientific">Pistacia integerrima</name>
    <dbReference type="NCBI Taxonomy" id="434235"/>
    <lineage>
        <taxon>Eukaryota</taxon>
        <taxon>Viridiplantae</taxon>
        <taxon>Streptophyta</taxon>
        <taxon>Embryophyta</taxon>
        <taxon>Tracheophyta</taxon>
        <taxon>Spermatophyta</taxon>
        <taxon>Magnoliopsida</taxon>
        <taxon>eudicotyledons</taxon>
        <taxon>Gunneridae</taxon>
        <taxon>Pentapetalae</taxon>
        <taxon>rosids</taxon>
        <taxon>malvids</taxon>
        <taxon>Sapindales</taxon>
        <taxon>Anacardiaceae</taxon>
        <taxon>Pistacia</taxon>
    </lineage>
</organism>
<proteinExistence type="predicted"/>
<protein>
    <submittedName>
        <fullName evidence="1">Uncharacterized protein</fullName>
    </submittedName>
</protein>
<keyword evidence="2" id="KW-1185">Reference proteome</keyword>
<evidence type="ECO:0000313" key="2">
    <source>
        <dbReference type="Proteomes" id="UP001163603"/>
    </source>
</evidence>
<comment type="caution">
    <text evidence="1">The sequence shown here is derived from an EMBL/GenBank/DDBJ whole genome shotgun (WGS) entry which is preliminary data.</text>
</comment>